<sequence length="285" mass="32063">MPSISVLSTGVQKPSQLITDPESGFSGGSSSCCDDFIHRKKRINMMAVKNFAMSQVIYAHYVKLLTLFIIAVVHAIYMNSFLTSFTALAEYVRELGSQTIKSDTFVLHRELNILIDYKKNMWMSVASMCVSLSTSCFFLIMALPSQRAAYVVIMRIVDLMAFSSLPAILVARYILVQSIHIHLPGALMLANSIKSADELTDSLGCSVLIRENIPLCSDVILKSIFPTVIIEYLVILSIMTIAYLLLAYLIYYCIRHWFPPSHQHTYQHSYTSCTPSERTARHLVL</sequence>
<feature type="transmembrane region" description="Helical" evidence="2">
    <location>
        <begin position="121"/>
        <end position="144"/>
    </location>
</feature>
<dbReference type="AlphaFoldDB" id="A0ABD6EFE8"/>
<dbReference type="EMBL" id="JBGFUD010003441">
    <property type="protein sequence ID" value="MFH4978713.1"/>
    <property type="molecule type" value="Genomic_DNA"/>
</dbReference>
<gene>
    <name evidence="3" type="ORF">AB6A40_005422</name>
</gene>
<feature type="compositionally biased region" description="Polar residues" evidence="1">
    <location>
        <begin position="1"/>
        <end position="18"/>
    </location>
</feature>
<evidence type="ECO:0000313" key="4">
    <source>
        <dbReference type="Proteomes" id="UP001608902"/>
    </source>
</evidence>
<dbReference type="Proteomes" id="UP001608902">
    <property type="component" value="Unassembled WGS sequence"/>
</dbReference>
<proteinExistence type="predicted"/>
<feature type="transmembrane region" description="Helical" evidence="2">
    <location>
        <begin position="232"/>
        <end position="254"/>
    </location>
</feature>
<accession>A0ABD6EFE8</accession>
<keyword evidence="2" id="KW-0472">Membrane</keyword>
<name>A0ABD6EFE8_9BILA</name>
<feature type="transmembrane region" description="Helical" evidence="2">
    <location>
        <begin position="56"/>
        <end position="77"/>
    </location>
</feature>
<protein>
    <recommendedName>
        <fullName evidence="5">Gustatory receptor</fullName>
    </recommendedName>
</protein>
<keyword evidence="2" id="KW-0812">Transmembrane</keyword>
<evidence type="ECO:0000313" key="3">
    <source>
        <dbReference type="EMBL" id="MFH4978713.1"/>
    </source>
</evidence>
<organism evidence="3 4">
    <name type="scientific">Gnathostoma spinigerum</name>
    <dbReference type="NCBI Taxonomy" id="75299"/>
    <lineage>
        <taxon>Eukaryota</taxon>
        <taxon>Metazoa</taxon>
        <taxon>Ecdysozoa</taxon>
        <taxon>Nematoda</taxon>
        <taxon>Chromadorea</taxon>
        <taxon>Rhabditida</taxon>
        <taxon>Spirurina</taxon>
        <taxon>Gnathostomatomorpha</taxon>
        <taxon>Gnathostomatoidea</taxon>
        <taxon>Gnathostomatidae</taxon>
        <taxon>Gnathostoma</taxon>
    </lineage>
</organism>
<evidence type="ECO:0000256" key="2">
    <source>
        <dbReference type="SAM" id="Phobius"/>
    </source>
</evidence>
<feature type="transmembrane region" description="Helical" evidence="2">
    <location>
        <begin position="156"/>
        <end position="175"/>
    </location>
</feature>
<keyword evidence="4" id="KW-1185">Reference proteome</keyword>
<comment type="caution">
    <text evidence="3">The sequence shown here is derived from an EMBL/GenBank/DDBJ whole genome shotgun (WGS) entry which is preliminary data.</text>
</comment>
<keyword evidence="2" id="KW-1133">Transmembrane helix</keyword>
<evidence type="ECO:0000256" key="1">
    <source>
        <dbReference type="SAM" id="MobiDB-lite"/>
    </source>
</evidence>
<feature type="region of interest" description="Disordered" evidence="1">
    <location>
        <begin position="1"/>
        <end position="28"/>
    </location>
</feature>
<reference evidence="3 4" key="1">
    <citation type="submission" date="2024-08" db="EMBL/GenBank/DDBJ databases">
        <title>Gnathostoma spinigerum genome.</title>
        <authorList>
            <person name="Gonzalez-Bertolin B."/>
            <person name="Monzon S."/>
            <person name="Zaballos A."/>
            <person name="Jimenez P."/>
            <person name="Dekumyoy P."/>
            <person name="Varona S."/>
            <person name="Cuesta I."/>
            <person name="Sumanam S."/>
            <person name="Adisakwattana P."/>
            <person name="Gasser R.B."/>
            <person name="Hernandez-Gonzalez A."/>
            <person name="Young N.D."/>
            <person name="Perteguer M.J."/>
        </authorList>
    </citation>
    <scope>NUCLEOTIDE SEQUENCE [LARGE SCALE GENOMIC DNA]</scope>
    <source>
        <strain evidence="3">AL3</strain>
        <tissue evidence="3">Liver</tissue>
    </source>
</reference>
<evidence type="ECO:0008006" key="5">
    <source>
        <dbReference type="Google" id="ProtNLM"/>
    </source>
</evidence>